<evidence type="ECO:0000256" key="2">
    <source>
        <dbReference type="SAM" id="SignalP"/>
    </source>
</evidence>
<dbReference type="Proteomes" id="UP001276659">
    <property type="component" value="Unassembled WGS sequence"/>
</dbReference>
<organism evidence="3 4">
    <name type="scientific">Lepraria neglecta</name>
    <dbReference type="NCBI Taxonomy" id="209136"/>
    <lineage>
        <taxon>Eukaryota</taxon>
        <taxon>Fungi</taxon>
        <taxon>Dikarya</taxon>
        <taxon>Ascomycota</taxon>
        <taxon>Pezizomycotina</taxon>
        <taxon>Lecanoromycetes</taxon>
        <taxon>OSLEUM clade</taxon>
        <taxon>Lecanoromycetidae</taxon>
        <taxon>Lecanorales</taxon>
        <taxon>Lecanorineae</taxon>
        <taxon>Stereocaulaceae</taxon>
        <taxon>Lepraria</taxon>
    </lineage>
</organism>
<feature type="signal peptide" evidence="2">
    <location>
        <begin position="1"/>
        <end position="19"/>
    </location>
</feature>
<comment type="caution">
    <text evidence="3">The sequence shown here is derived from an EMBL/GenBank/DDBJ whole genome shotgun (WGS) entry which is preliminary data.</text>
</comment>
<feature type="region of interest" description="Disordered" evidence="1">
    <location>
        <begin position="31"/>
        <end position="61"/>
    </location>
</feature>
<evidence type="ECO:0000256" key="1">
    <source>
        <dbReference type="SAM" id="MobiDB-lite"/>
    </source>
</evidence>
<accession>A0AAD9ZD47</accession>
<gene>
    <name evidence="3" type="ORF">OEA41_007625</name>
</gene>
<dbReference type="EMBL" id="JASNWA010000004">
    <property type="protein sequence ID" value="KAK3176302.1"/>
    <property type="molecule type" value="Genomic_DNA"/>
</dbReference>
<keyword evidence="4" id="KW-1185">Reference proteome</keyword>
<protein>
    <submittedName>
        <fullName evidence="3">Uncharacterized protein</fullName>
    </submittedName>
</protein>
<keyword evidence="2" id="KW-0732">Signal</keyword>
<name>A0AAD9ZD47_9LECA</name>
<feature type="chain" id="PRO_5042132361" evidence="2">
    <location>
        <begin position="20"/>
        <end position="190"/>
    </location>
</feature>
<reference evidence="3" key="1">
    <citation type="submission" date="2022-11" db="EMBL/GenBank/DDBJ databases">
        <title>Chromosomal genome sequence assembly and mating type (MAT) locus characterization of the leprose asexual lichenized fungus Lepraria neglecta (Nyl.) Erichsen.</title>
        <authorList>
            <person name="Allen J.L."/>
            <person name="Pfeffer B."/>
        </authorList>
    </citation>
    <scope>NUCLEOTIDE SEQUENCE</scope>
    <source>
        <strain evidence="3">Allen 5258</strain>
    </source>
</reference>
<proteinExistence type="predicted"/>
<dbReference type="AlphaFoldDB" id="A0AAD9ZD47"/>
<sequence>MKLFIILLLVLEAIPLAITARPVGLPEQQQQALAVSPPSTPPSSRYSWSTLSDLESNSDRPSRKFSFSNPFKKLKQSSEFRCHSYPKSNILSELSSYITDLLRSYRESVFGGKGEQERMLFETCYAGYEASDVSPAIYFKEMKSKQMNTVEKLLRNQVLTKFPNVKVMTTSNSLAIVQEERPRLQQRNTI</sequence>
<evidence type="ECO:0000313" key="4">
    <source>
        <dbReference type="Proteomes" id="UP001276659"/>
    </source>
</evidence>
<evidence type="ECO:0000313" key="3">
    <source>
        <dbReference type="EMBL" id="KAK3176302.1"/>
    </source>
</evidence>